<proteinExistence type="predicted"/>
<dbReference type="RefSeq" id="WP_123891677.1">
    <property type="nucleotide sequence ID" value="NZ_FMAR01000001.1"/>
</dbReference>
<accession>A0A1C3Z9T8</accession>
<dbReference type="OrthoDB" id="680458at2"/>
<dbReference type="AlphaFoldDB" id="A0A1C3Z9T8"/>
<name>A0A1C3Z9T8_9BACT</name>
<sequence>MYKIAGFAGVGGVLLAILSKVAILSHWNLESFFRLLGLTGYILIISSVAYFTLLLMNKLYKREAVRSDY</sequence>
<dbReference type="EMBL" id="FMAR01000001">
    <property type="protein sequence ID" value="SCB79018.1"/>
    <property type="molecule type" value="Genomic_DNA"/>
</dbReference>
<organism evidence="2 3">
    <name type="scientific">Chitinophaga costaii</name>
    <dbReference type="NCBI Taxonomy" id="1335309"/>
    <lineage>
        <taxon>Bacteria</taxon>
        <taxon>Pseudomonadati</taxon>
        <taxon>Bacteroidota</taxon>
        <taxon>Chitinophagia</taxon>
        <taxon>Chitinophagales</taxon>
        <taxon>Chitinophagaceae</taxon>
        <taxon>Chitinophaga</taxon>
    </lineage>
</organism>
<reference evidence="2 3" key="1">
    <citation type="submission" date="2016-08" db="EMBL/GenBank/DDBJ databases">
        <authorList>
            <person name="Seilhamer J.J."/>
        </authorList>
    </citation>
    <scope>NUCLEOTIDE SEQUENCE [LARGE SCALE GENOMIC DNA]</scope>
    <source>
        <strain evidence="2 3">A37T2</strain>
    </source>
</reference>
<keyword evidence="1" id="KW-0812">Transmembrane</keyword>
<dbReference type="Proteomes" id="UP000242818">
    <property type="component" value="Unassembled WGS sequence"/>
</dbReference>
<evidence type="ECO:0000313" key="3">
    <source>
        <dbReference type="Proteomes" id="UP000242818"/>
    </source>
</evidence>
<protein>
    <submittedName>
        <fullName evidence="2">Uncharacterized protein</fullName>
    </submittedName>
</protein>
<evidence type="ECO:0000313" key="2">
    <source>
        <dbReference type="EMBL" id="SCB79018.1"/>
    </source>
</evidence>
<keyword evidence="1" id="KW-1133">Transmembrane helix</keyword>
<gene>
    <name evidence="2" type="ORF">GA0116948_101297</name>
</gene>
<feature type="transmembrane region" description="Helical" evidence="1">
    <location>
        <begin position="35"/>
        <end position="56"/>
    </location>
</feature>
<evidence type="ECO:0000256" key="1">
    <source>
        <dbReference type="SAM" id="Phobius"/>
    </source>
</evidence>
<keyword evidence="1" id="KW-0472">Membrane</keyword>
<keyword evidence="3" id="KW-1185">Reference proteome</keyword>